<dbReference type="Proteomes" id="UP000027586">
    <property type="component" value="Unassembled WGS sequence"/>
</dbReference>
<dbReference type="EMBL" id="CBTN010000118">
    <property type="protein sequence ID" value="CDH60953.1"/>
    <property type="molecule type" value="Genomic_DNA"/>
</dbReference>
<reference evidence="1" key="1">
    <citation type="submission" date="2013-08" db="EMBL/GenBank/DDBJ databases">
        <title>Gene expansion shapes genome architecture in the human pathogen Lichtheimia corymbifera: an evolutionary genomics analysis in the ancient terrestrial Mucorales (Mucoromycotina).</title>
        <authorList>
            <person name="Schwartze V.U."/>
            <person name="Winter S."/>
            <person name="Shelest E."/>
            <person name="Marcet-Houben M."/>
            <person name="Horn F."/>
            <person name="Wehner S."/>
            <person name="Hoffmann K."/>
            <person name="Riege K."/>
            <person name="Sammeth M."/>
            <person name="Nowrousian M."/>
            <person name="Valiante V."/>
            <person name="Linde J."/>
            <person name="Jacobsen I.D."/>
            <person name="Marz M."/>
            <person name="Brakhage A.A."/>
            <person name="Gabaldon T."/>
            <person name="Bocker S."/>
            <person name="Voigt K."/>
        </authorList>
    </citation>
    <scope>NUCLEOTIDE SEQUENCE [LARGE SCALE GENOMIC DNA]</scope>
    <source>
        <strain evidence="1">FSU 9682</strain>
    </source>
</reference>
<evidence type="ECO:0000313" key="1">
    <source>
        <dbReference type="EMBL" id="CDH60953.1"/>
    </source>
</evidence>
<evidence type="ECO:0000313" key="2">
    <source>
        <dbReference type="Proteomes" id="UP000027586"/>
    </source>
</evidence>
<accession>A0A068SF22</accession>
<organism evidence="1 2">
    <name type="scientific">Lichtheimia corymbifera JMRC:FSU:9682</name>
    <dbReference type="NCBI Taxonomy" id="1263082"/>
    <lineage>
        <taxon>Eukaryota</taxon>
        <taxon>Fungi</taxon>
        <taxon>Fungi incertae sedis</taxon>
        <taxon>Mucoromycota</taxon>
        <taxon>Mucoromycotina</taxon>
        <taxon>Mucoromycetes</taxon>
        <taxon>Mucorales</taxon>
        <taxon>Lichtheimiaceae</taxon>
        <taxon>Lichtheimia</taxon>
    </lineage>
</organism>
<dbReference type="AlphaFoldDB" id="A0A068SF22"/>
<sequence>MLTVSTICFQRSSSIYQSNAVYFQTTLAFPILNASLGIDIVCIARCVPADRLGVHRILNGVVIKELGRHIAVSKDNPSTPTKEMHNLPEKSFHPILPVAASTGSHGLLMATKRIPLIVA</sequence>
<name>A0A068SF22_9FUNG</name>
<proteinExistence type="predicted"/>
<comment type="caution">
    <text evidence="1">The sequence shown here is derived from an EMBL/GenBank/DDBJ whole genome shotgun (WGS) entry which is preliminary data.</text>
</comment>
<keyword evidence="2" id="KW-1185">Reference proteome</keyword>
<gene>
    <name evidence="1" type="ORF">LCOR_11728.1</name>
</gene>
<protein>
    <submittedName>
        <fullName evidence="1">Uncharacterized protein</fullName>
    </submittedName>
</protein>
<dbReference type="VEuPathDB" id="FungiDB:LCOR_11728.1"/>